<proteinExistence type="predicted"/>
<evidence type="ECO:0000313" key="2">
    <source>
        <dbReference type="Proteomes" id="UP001529510"/>
    </source>
</evidence>
<accession>A0ABD0Q5M8</accession>
<keyword evidence="2" id="KW-1185">Reference proteome</keyword>
<evidence type="ECO:0008006" key="3">
    <source>
        <dbReference type="Google" id="ProtNLM"/>
    </source>
</evidence>
<evidence type="ECO:0000313" key="1">
    <source>
        <dbReference type="EMBL" id="KAL0181590.1"/>
    </source>
</evidence>
<reference evidence="1 2" key="1">
    <citation type="submission" date="2024-05" db="EMBL/GenBank/DDBJ databases">
        <title>Genome sequencing and assembly of Indian major carp, Cirrhinus mrigala (Hamilton, 1822).</title>
        <authorList>
            <person name="Mohindra V."/>
            <person name="Chowdhury L.M."/>
            <person name="Lal K."/>
            <person name="Jena J.K."/>
        </authorList>
    </citation>
    <scope>NUCLEOTIDE SEQUENCE [LARGE SCALE GENOMIC DNA]</scope>
    <source>
        <strain evidence="1">CM1030</strain>
        <tissue evidence="1">Blood</tissue>
    </source>
</reference>
<organism evidence="1 2">
    <name type="scientific">Cirrhinus mrigala</name>
    <name type="common">Mrigala</name>
    <dbReference type="NCBI Taxonomy" id="683832"/>
    <lineage>
        <taxon>Eukaryota</taxon>
        <taxon>Metazoa</taxon>
        <taxon>Chordata</taxon>
        <taxon>Craniata</taxon>
        <taxon>Vertebrata</taxon>
        <taxon>Euteleostomi</taxon>
        <taxon>Actinopterygii</taxon>
        <taxon>Neopterygii</taxon>
        <taxon>Teleostei</taxon>
        <taxon>Ostariophysi</taxon>
        <taxon>Cypriniformes</taxon>
        <taxon>Cyprinidae</taxon>
        <taxon>Labeoninae</taxon>
        <taxon>Labeonini</taxon>
        <taxon>Cirrhinus</taxon>
    </lineage>
</organism>
<feature type="non-terminal residue" evidence="1">
    <location>
        <position position="1"/>
    </location>
</feature>
<gene>
    <name evidence="1" type="ORF">M9458_023996</name>
</gene>
<sequence>DMLVTVFENGTILQEYTLDEIRKAAQFWEEDLSPSQHNKEDGTTLEIHQKHIMNGVH</sequence>
<name>A0ABD0Q5M8_CIRMR</name>
<protein>
    <recommendedName>
        <fullName evidence="3">MHC class I antigen</fullName>
    </recommendedName>
</protein>
<dbReference type="EMBL" id="JAMKFB020000011">
    <property type="protein sequence ID" value="KAL0181590.1"/>
    <property type="molecule type" value="Genomic_DNA"/>
</dbReference>
<dbReference type="AlphaFoldDB" id="A0ABD0Q5M8"/>
<comment type="caution">
    <text evidence="1">The sequence shown here is derived from an EMBL/GenBank/DDBJ whole genome shotgun (WGS) entry which is preliminary data.</text>
</comment>
<dbReference type="Proteomes" id="UP001529510">
    <property type="component" value="Unassembled WGS sequence"/>
</dbReference>